<reference evidence="3" key="1">
    <citation type="submission" date="2016-10" db="EMBL/GenBank/DDBJ databases">
        <authorList>
            <person name="Varghese N."/>
            <person name="Submissions S."/>
        </authorList>
    </citation>
    <scope>NUCLEOTIDE SEQUENCE [LARGE SCALE GENOMIC DNA]</scope>
    <source>
        <strain evidence="3">DSM 22361</strain>
    </source>
</reference>
<keyword evidence="1" id="KW-0812">Transmembrane</keyword>
<proteinExistence type="predicted"/>
<keyword evidence="3" id="KW-1185">Reference proteome</keyword>
<evidence type="ECO:0000313" key="3">
    <source>
        <dbReference type="Proteomes" id="UP000236731"/>
    </source>
</evidence>
<organism evidence="2 3">
    <name type="scientific">Sphingobacterium lactis</name>
    <dbReference type="NCBI Taxonomy" id="797291"/>
    <lineage>
        <taxon>Bacteria</taxon>
        <taxon>Pseudomonadati</taxon>
        <taxon>Bacteroidota</taxon>
        <taxon>Sphingobacteriia</taxon>
        <taxon>Sphingobacteriales</taxon>
        <taxon>Sphingobacteriaceae</taxon>
        <taxon>Sphingobacterium</taxon>
    </lineage>
</organism>
<evidence type="ECO:0008006" key="4">
    <source>
        <dbReference type="Google" id="ProtNLM"/>
    </source>
</evidence>
<feature type="transmembrane region" description="Helical" evidence="1">
    <location>
        <begin position="7"/>
        <end position="27"/>
    </location>
</feature>
<keyword evidence="1" id="KW-1133">Transmembrane helix</keyword>
<dbReference type="EMBL" id="FNUT01000019">
    <property type="protein sequence ID" value="SEG75539.1"/>
    <property type="molecule type" value="Genomic_DNA"/>
</dbReference>
<evidence type="ECO:0000313" key="2">
    <source>
        <dbReference type="EMBL" id="SEG75539.1"/>
    </source>
</evidence>
<protein>
    <recommendedName>
        <fullName evidence="4">Major facilitator superfamily (MFS) profile domain-containing protein</fullName>
    </recommendedName>
</protein>
<sequence length="53" mass="6285">MFLLKLIFAIVLCSFGFFIAYGIGNLFGFDWKWVFVFYGQLSFFFKVLTHDDD</sequence>
<accession>A0A1H6CR53</accession>
<gene>
    <name evidence="2" type="ORF">SAMN05421877_11924</name>
</gene>
<keyword evidence="1" id="KW-0472">Membrane</keyword>
<dbReference type="Proteomes" id="UP000236731">
    <property type="component" value="Unassembled WGS sequence"/>
</dbReference>
<dbReference type="AlphaFoldDB" id="A0A1H6CR53"/>
<name>A0A1H6CR53_9SPHI</name>
<evidence type="ECO:0000256" key="1">
    <source>
        <dbReference type="SAM" id="Phobius"/>
    </source>
</evidence>